<organism evidence="1 2">
    <name type="scientific">Sphingoaurantiacus capsulatus</name>
    <dbReference type="NCBI Taxonomy" id="1771310"/>
    <lineage>
        <taxon>Bacteria</taxon>
        <taxon>Pseudomonadati</taxon>
        <taxon>Pseudomonadota</taxon>
        <taxon>Alphaproteobacteria</taxon>
        <taxon>Sphingomonadales</taxon>
        <taxon>Sphingosinicellaceae</taxon>
        <taxon>Sphingoaurantiacus</taxon>
    </lineage>
</organism>
<evidence type="ECO:0000313" key="1">
    <source>
        <dbReference type="EMBL" id="MFC3712500.1"/>
    </source>
</evidence>
<proteinExistence type="predicted"/>
<keyword evidence="2" id="KW-1185">Reference proteome</keyword>
<comment type="caution">
    <text evidence="1">The sequence shown here is derived from an EMBL/GenBank/DDBJ whole genome shotgun (WGS) entry which is preliminary data.</text>
</comment>
<name>A0ABV7X8M6_9SPHN</name>
<protein>
    <submittedName>
        <fullName evidence="1">Uncharacterized protein</fullName>
    </submittedName>
</protein>
<gene>
    <name evidence="1" type="ORF">ACFOMD_07965</name>
</gene>
<dbReference type="RefSeq" id="WP_380859480.1">
    <property type="nucleotide sequence ID" value="NZ_JBHRXV010000004.1"/>
</dbReference>
<dbReference type="Proteomes" id="UP001595615">
    <property type="component" value="Unassembled WGS sequence"/>
</dbReference>
<accession>A0ABV7X8M6</accession>
<sequence length="105" mass="11092">MKASRWMLGAVLIVALGVGGLFALRASPIGQQTEVGVGYGARTACACRYLGNRSLDSCKTDFEPGMEMVRLSEDPAAKRITATVPLIASRSATYAEGYGCTLNDD</sequence>
<dbReference type="EMBL" id="JBHRXV010000004">
    <property type="protein sequence ID" value="MFC3712500.1"/>
    <property type="molecule type" value="Genomic_DNA"/>
</dbReference>
<reference evidence="2" key="1">
    <citation type="journal article" date="2019" name="Int. J. Syst. Evol. Microbiol.">
        <title>The Global Catalogue of Microorganisms (GCM) 10K type strain sequencing project: providing services to taxonomists for standard genome sequencing and annotation.</title>
        <authorList>
            <consortium name="The Broad Institute Genomics Platform"/>
            <consortium name="The Broad Institute Genome Sequencing Center for Infectious Disease"/>
            <person name="Wu L."/>
            <person name="Ma J."/>
        </authorList>
    </citation>
    <scope>NUCLEOTIDE SEQUENCE [LARGE SCALE GENOMIC DNA]</scope>
    <source>
        <strain evidence="2">KCTC 42644</strain>
    </source>
</reference>
<evidence type="ECO:0000313" key="2">
    <source>
        <dbReference type="Proteomes" id="UP001595615"/>
    </source>
</evidence>